<feature type="domain" description="KARI N-terminal Rossmann" evidence="8">
    <location>
        <begin position="9"/>
        <end position="189"/>
    </location>
</feature>
<evidence type="ECO:0000256" key="7">
    <source>
        <dbReference type="NCBIfam" id="TIGR00465"/>
    </source>
</evidence>
<dbReference type="InterPro" id="IPR036291">
    <property type="entry name" value="NAD(P)-bd_dom_sf"/>
</dbReference>
<evidence type="ECO:0000256" key="1">
    <source>
        <dbReference type="ARBA" id="ARBA00004864"/>
    </source>
</evidence>
<dbReference type="GO" id="GO:0009099">
    <property type="term" value="P:L-valine biosynthetic process"/>
    <property type="evidence" value="ECO:0007669"/>
    <property type="project" value="UniProtKB-UniRule"/>
</dbReference>
<organism evidence="9 10">
    <name type="scientific">Hungatella hathewayi</name>
    <dbReference type="NCBI Taxonomy" id="154046"/>
    <lineage>
        <taxon>Bacteria</taxon>
        <taxon>Bacillati</taxon>
        <taxon>Bacillota</taxon>
        <taxon>Clostridia</taxon>
        <taxon>Lachnospirales</taxon>
        <taxon>Lachnospiraceae</taxon>
        <taxon>Hungatella</taxon>
    </lineage>
</organism>
<evidence type="ECO:0000259" key="8">
    <source>
        <dbReference type="PROSITE" id="PS51850"/>
    </source>
</evidence>
<dbReference type="PROSITE" id="PS51850">
    <property type="entry name" value="KARI_N"/>
    <property type="match status" value="1"/>
</dbReference>
<protein>
    <recommendedName>
        <fullName evidence="7">Ketol-acid reductoisomerase</fullName>
        <ecNumber evidence="7">1.1.1.86</ecNumber>
    </recommendedName>
</protein>
<comment type="caution">
    <text evidence="9">The sequence shown here is derived from an EMBL/GenBank/DDBJ whole genome shotgun (WGS) entry which is preliminary data.</text>
</comment>
<evidence type="ECO:0000256" key="5">
    <source>
        <dbReference type="ARBA" id="ARBA00023002"/>
    </source>
</evidence>
<evidence type="ECO:0000313" key="9">
    <source>
        <dbReference type="EMBL" id="RGC34145.1"/>
    </source>
</evidence>
<dbReference type="PANTHER" id="PTHR21371">
    <property type="entry name" value="KETOL-ACID REDUCTOISOMERASE, MITOCHONDRIAL"/>
    <property type="match status" value="1"/>
</dbReference>
<keyword evidence="4" id="KW-0028">Amino-acid biosynthesis</keyword>
<comment type="pathway">
    <text evidence="1">Amino-acid biosynthesis; L-valine biosynthesis; L-valine from pyruvate: step 2/4.</text>
</comment>
<dbReference type="EC" id="1.1.1.86" evidence="7"/>
<dbReference type="UniPathway" id="UPA00049">
    <property type="reaction ID" value="UER00060"/>
</dbReference>
<keyword evidence="5 9" id="KW-0560">Oxidoreductase</keyword>
<comment type="pathway">
    <text evidence="2">Amino-acid biosynthesis; L-isoleucine biosynthesis; L-isoleucine from 2-oxobutanoate: step 2/4.</text>
</comment>
<comment type="similarity">
    <text evidence="3">Belongs to the ketol-acid reductoisomerase family.</text>
</comment>
<evidence type="ECO:0000313" key="10">
    <source>
        <dbReference type="Proteomes" id="UP000261111"/>
    </source>
</evidence>
<dbReference type="Gene3D" id="6.10.240.10">
    <property type="match status" value="1"/>
</dbReference>
<evidence type="ECO:0000256" key="3">
    <source>
        <dbReference type="ARBA" id="ARBA00010318"/>
    </source>
</evidence>
<dbReference type="Pfam" id="PF01450">
    <property type="entry name" value="KARI_C"/>
    <property type="match status" value="1"/>
</dbReference>
<evidence type="ECO:0000256" key="2">
    <source>
        <dbReference type="ARBA" id="ARBA00004885"/>
    </source>
</evidence>
<evidence type="ECO:0000256" key="4">
    <source>
        <dbReference type="ARBA" id="ARBA00022605"/>
    </source>
</evidence>
<dbReference type="PANTHER" id="PTHR21371:SF1">
    <property type="entry name" value="KETOL-ACID REDUCTOISOMERASE, MITOCHONDRIAL"/>
    <property type="match status" value="1"/>
</dbReference>
<dbReference type="GO" id="GO:0016853">
    <property type="term" value="F:isomerase activity"/>
    <property type="evidence" value="ECO:0007669"/>
    <property type="project" value="UniProtKB-KW"/>
</dbReference>
<dbReference type="GO" id="GO:0004455">
    <property type="term" value="F:ketol-acid reductoisomerase activity"/>
    <property type="evidence" value="ECO:0007669"/>
    <property type="project" value="UniProtKB-UniRule"/>
</dbReference>
<dbReference type="InterPro" id="IPR013023">
    <property type="entry name" value="KARI"/>
</dbReference>
<dbReference type="UniPathway" id="UPA00047">
    <property type="reaction ID" value="UER00056"/>
</dbReference>
<dbReference type="InterPro" id="IPR008927">
    <property type="entry name" value="6-PGluconate_DH-like_C_sf"/>
</dbReference>
<reference evidence="9 10" key="1">
    <citation type="submission" date="2018-08" db="EMBL/GenBank/DDBJ databases">
        <title>A genome reference for cultivated species of the human gut microbiota.</title>
        <authorList>
            <person name="Zou Y."/>
            <person name="Xue W."/>
            <person name="Luo G."/>
        </authorList>
    </citation>
    <scope>NUCLEOTIDE SEQUENCE [LARGE SCALE GENOMIC DNA]</scope>
    <source>
        <strain evidence="9 10">AF19-21</strain>
    </source>
</reference>
<dbReference type="Pfam" id="PF07991">
    <property type="entry name" value="KARI_N"/>
    <property type="match status" value="1"/>
</dbReference>
<accession>A0A3E2WZS5</accession>
<dbReference type="InterPro" id="IPR000506">
    <property type="entry name" value="KARI_C"/>
</dbReference>
<gene>
    <name evidence="9" type="primary">ilvC</name>
    <name evidence="9" type="ORF">DWX41_05115</name>
</gene>
<proteinExistence type="inferred from homology"/>
<dbReference type="SUPFAM" id="SSF51735">
    <property type="entry name" value="NAD(P)-binding Rossmann-fold domains"/>
    <property type="match status" value="1"/>
</dbReference>
<dbReference type="InterPro" id="IPR013116">
    <property type="entry name" value="KARI_N"/>
</dbReference>
<sequence length="335" mass="37630">MVKGEKIMANIYYDKDADLGMVIDKTIAIIGYGNQGRSQALNMRDSGIKNVIVGSRHDESYDQANEDGFMVYPIDEAAKRADIIFLLLPDEVAPEIYEEQIAPNLEAGNIVNFASAYNITFHRIKPAADLDVVMAAPRMIGKGVRELYEQGEGAPAFVGVHQDASGKALEYGKALCKAIGATRKGAIEVTFDDETCLDLMAEQGTWPIIYNVFMEAFKLQVEMGHPEEAVLMEMYLSKEPAVMMEKAAEVGFFRQLPYHSHTSQYGQLTGFQKVDTTEIRNFLKKQYEGIKGGAFAEEWDKEQHENHLSTLNKLEEEAFNCEFTKAEDRLKERLK</sequence>
<name>A0A3E2WZS5_9FIRM</name>
<dbReference type="Gene3D" id="3.40.50.720">
    <property type="entry name" value="NAD(P)-binding Rossmann-like Domain"/>
    <property type="match status" value="1"/>
</dbReference>
<keyword evidence="9" id="KW-0413">Isomerase</keyword>
<dbReference type="NCBIfam" id="TIGR00465">
    <property type="entry name" value="ilvC"/>
    <property type="match status" value="1"/>
</dbReference>
<dbReference type="Proteomes" id="UP000261111">
    <property type="component" value="Unassembled WGS sequence"/>
</dbReference>
<keyword evidence="6" id="KW-0100">Branched-chain amino acid biosynthesis</keyword>
<dbReference type="EMBL" id="QVIA01000004">
    <property type="protein sequence ID" value="RGC34145.1"/>
    <property type="molecule type" value="Genomic_DNA"/>
</dbReference>
<dbReference type="AlphaFoldDB" id="A0A3E2WZS5"/>
<evidence type="ECO:0000256" key="6">
    <source>
        <dbReference type="ARBA" id="ARBA00023304"/>
    </source>
</evidence>
<dbReference type="GO" id="GO:0009097">
    <property type="term" value="P:isoleucine biosynthetic process"/>
    <property type="evidence" value="ECO:0007669"/>
    <property type="project" value="UniProtKB-UniRule"/>
</dbReference>
<dbReference type="SUPFAM" id="SSF48179">
    <property type="entry name" value="6-phosphogluconate dehydrogenase C-terminal domain-like"/>
    <property type="match status" value="1"/>
</dbReference>